<dbReference type="GeneID" id="2648390"/>
<dbReference type="EMBL" id="AY299121">
    <property type="protein sequence ID" value="AAP58701.1"/>
    <property type="molecule type" value="Genomic_DNA"/>
</dbReference>
<dbReference type="KEGG" id="vg:2648390"/>
<accession>Q7Y5I3</accession>
<dbReference type="RefSeq" id="NP_858981.1">
    <property type="nucleotide sequence ID" value="NC_004902.1"/>
</dbReference>
<evidence type="ECO:0000313" key="1">
    <source>
        <dbReference type="EMBL" id="AAP58701.1"/>
    </source>
</evidence>
<organism evidence="1 2">
    <name type="scientific">Xanthomonas phage Xp10</name>
    <dbReference type="NCBI Taxonomy" id="2907956"/>
    <lineage>
        <taxon>Viruses</taxon>
        <taxon>Duplodnaviria</taxon>
        <taxon>Heunggongvirae</taxon>
        <taxon>Uroviricota</taxon>
        <taxon>Caudoviricetes</taxon>
        <taxon>Xipdecavirus</taxon>
        <taxon>Xipdecavirus Xp10</taxon>
    </lineage>
</organism>
<reference evidence="1 2" key="1">
    <citation type="journal article" date="2003" name="J. Mol. Biol.">
        <title>Genome of Xanthomonas oryzae bacteriophage Xp10: an odd T-odd phage.</title>
        <authorList>
            <person name="Yuzenkova J."/>
            <person name="Nechaev S."/>
            <person name="Berlin J."/>
            <person name="Rogulja D."/>
            <person name="Kuznedelov K."/>
            <person name="Inman R."/>
            <person name="Mushegian A."/>
            <person name="Severinov K."/>
        </authorList>
    </citation>
    <scope>NUCLEOTIDE SEQUENCE</scope>
</reference>
<protein>
    <submittedName>
        <fullName evidence="1">33aL</fullName>
    </submittedName>
</protein>
<name>Q7Y5I3_9CAUD</name>
<proteinExistence type="predicted"/>
<dbReference type="Pfam" id="PF23858">
    <property type="entry name" value="DUF7220"/>
    <property type="match status" value="1"/>
</dbReference>
<sequence>MYWPWRACTLSCGVGSRAHRILVSSMIVMMATAAPTAVQTTFSRGACATPRSVCTIGTSAMSVVRGLVAAPRCTTPNMSWSTEDLLCKRTNTAPVVVVSQTKKGSAFETVTNTLVGFSINWCANMIILPMFGMPISGTTAFHMGIIFTAISIARGYVLRRVFNKITERSLSK</sequence>
<keyword evidence="2" id="KW-1185">Reference proteome</keyword>
<evidence type="ECO:0000313" key="2">
    <source>
        <dbReference type="Proteomes" id="UP000001774"/>
    </source>
</evidence>
<dbReference type="InterPro" id="IPR055644">
    <property type="entry name" value="DUF7220"/>
</dbReference>
<dbReference type="Proteomes" id="UP000001774">
    <property type="component" value="Segment"/>
</dbReference>